<dbReference type="AlphaFoldDB" id="A0A921JR48"/>
<keyword evidence="3 5" id="KW-1133">Transmembrane helix</keyword>
<dbReference type="Gene3D" id="1.20.1720.10">
    <property type="entry name" value="Multidrug resistance protein D"/>
    <property type="match status" value="1"/>
</dbReference>
<feature type="transmembrane region" description="Helical" evidence="5">
    <location>
        <begin position="116"/>
        <end position="133"/>
    </location>
</feature>
<organism evidence="7 8">
    <name type="scientific">Tessaracoccus flavescens</name>
    <dbReference type="NCBI Taxonomy" id="399497"/>
    <lineage>
        <taxon>Bacteria</taxon>
        <taxon>Bacillati</taxon>
        <taxon>Actinomycetota</taxon>
        <taxon>Actinomycetes</taxon>
        <taxon>Propionibacteriales</taxon>
        <taxon>Propionibacteriaceae</taxon>
        <taxon>Tessaracoccus</taxon>
    </lineage>
</organism>
<dbReference type="InterPro" id="IPR036259">
    <property type="entry name" value="MFS_trans_sf"/>
</dbReference>
<feature type="transmembrane region" description="Helical" evidence="5">
    <location>
        <begin position="425"/>
        <end position="444"/>
    </location>
</feature>
<dbReference type="PANTHER" id="PTHR42718">
    <property type="entry name" value="MAJOR FACILITATOR SUPERFAMILY MULTIDRUG TRANSPORTER MFSC"/>
    <property type="match status" value="1"/>
</dbReference>
<evidence type="ECO:0000313" key="7">
    <source>
        <dbReference type="EMBL" id="HJE51098.1"/>
    </source>
</evidence>
<comment type="subcellular location">
    <subcellularLocation>
        <location evidence="1">Cell membrane</location>
        <topology evidence="1">Multi-pass membrane protein</topology>
    </subcellularLocation>
</comment>
<feature type="transmembrane region" description="Helical" evidence="5">
    <location>
        <begin position="220"/>
        <end position="237"/>
    </location>
</feature>
<feature type="transmembrane region" description="Helical" evidence="5">
    <location>
        <begin position="450"/>
        <end position="471"/>
    </location>
</feature>
<reference evidence="7" key="2">
    <citation type="submission" date="2021-09" db="EMBL/GenBank/DDBJ databases">
        <authorList>
            <person name="Gilroy R."/>
        </authorList>
    </citation>
    <scope>NUCLEOTIDE SEQUENCE</scope>
    <source>
        <strain evidence="7">ChiGjej3B3-7470</strain>
    </source>
</reference>
<dbReference type="InterPro" id="IPR011701">
    <property type="entry name" value="MFS"/>
</dbReference>
<dbReference type="PANTHER" id="PTHR42718:SF39">
    <property type="entry name" value="ACTINORHODIN TRANSPORTER-RELATED"/>
    <property type="match status" value="1"/>
</dbReference>
<feature type="transmembrane region" description="Helical" evidence="5">
    <location>
        <begin position="87"/>
        <end position="110"/>
    </location>
</feature>
<keyword evidence="4 5" id="KW-0472">Membrane</keyword>
<evidence type="ECO:0000256" key="3">
    <source>
        <dbReference type="ARBA" id="ARBA00022989"/>
    </source>
</evidence>
<feature type="transmembrane region" description="Helical" evidence="5">
    <location>
        <begin position="59"/>
        <end position="75"/>
    </location>
</feature>
<dbReference type="Gene3D" id="1.20.1250.20">
    <property type="entry name" value="MFS general substrate transporter like domains"/>
    <property type="match status" value="1"/>
</dbReference>
<dbReference type="EMBL" id="DYZF01000089">
    <property type="protein sequence ID" value="HJE51098.1"/>
    <property type="molecule type" value="Genomic_DNA"/>
</dbReference>
<evidence type="ECO:0000256" key="2">
    <source>
        <dbReference type="ARBA" id="ARBA00022692"/>
    </source>
</evidence>
<feature type="transmembrane region" description="Helical" evidence="5">
    <location>
        <begin position="288"/>
        <end position="311"/>
    </location>
</feature>
<dbReference type="SUPFAM" id="SSF103473">
    <property type="entry name" value="MFS general substrate transporter"/>
    <property type="match status" value="1"/>
</dbReference>
<comment type="caution">
    <text evidence="7">The sequence shown here is derived from an EMBL/GenBank/DDBJ whole genome shotgun (WGS) entry which is preliminary data.</text>
</comment>
<sequence length="479" mass="51001">MTNRNIIRVEGSDREFNRLKILFVLMLSLAMSLMAISSVNVTLPSLESGLGATDTDLQWVLSGYSLAFGISLIPAGRAGDVMGRSSWFVIGAGLFTVGSLLCGLAPNALILNLARVVQGLGAGIFSPQVTGMIQQYWHGGGRARAFAMFGLTISAAVAVGPVLAGGIVEAFGPVTGWRWTFFFYLPIGLLAVVLGLLWFPFDTERRRRRGSAAGRVDLDPIGTVLVVAVVLAIMYPFMARQPLAWGLLALAPVLLWLWLRWERRYAEHGREPIVDLNLFSFTSFRNGLLVSSANFLGMTSTFAVVAIYLQSGLDVDALTVGLIGLPNAILSAFSSVYTVRFVMSHGRRLAKFALMLLVVGTVTSLAAGWAIGTLGWPVWVLSITLAFNGIGMGAFGSANQTLSMQDVPPEHGGTAGGIKQTTERIATALGNAAITSIFFLFVAGGTYVGGFVAAFSAIALCIMLAVGLAIMDERQHAGR</sequence>
<dbReference type="GO" id="GO:0022857">
    <property type="term" value="F:transmembrane transporter activity"/>
    <property type="evidence" value="ECO:0007669"/>
    <property type="project" value="InterPro"/>
</dbReference>
<name>A0A921JR48_9ACTN</name>
<accession>A0A921JR48</accession>
<evidence type="ECO:0000256" key="5">
    <source>
        <dbReference type="SAM" id="Phobius"/>
    </source>
</evidence>
<dbReference type="CDD" id="cd17321">
    <property type="entry name" value="MFS_MMR_MDR_like"/>
    <property type="match status" value="1"/>
</dbReference>
<reference evidence="7" key="1">
    <citation type="journal article" date="2021" name="PeerJ">
        <title>Extensive microbial diversity within the chicken gut microbiome revealed by metagenomics and culture.</title>
        <authorList>
            <person name="Gilroy R."/>
            <person name="Ravi A."/>
            <person name="Getino M."/>
            <person name="Pursley I."/>
            <person name="Horton D.L."/>
            <person name="Alikhan N.F."/>
            <person name="Baker D."/>
            <person name="Gharbi K."/>
            <person name="Hall N."/>
            <person name="Watson M."/>
            <person name="Adriaenssens E.M."/>
            <person name="Foster-Nyarko E."/>
            <person name="Jarju S."/>
            <person name="Secka A."/>
            <person name="Antonio M."/>
            <person name="Oren A."/>
            <person name="Chaudhuri R.R."/>
            <person name="La Ragione R."/>
            <person name="Hildebrand F."/>
            <person name="Pallen M.J."/>
        </authorList>
    </citation>
    <scope>NUCLEOTIDE SEQUENCE</scope>
    <source>
        <strain evidence="7">ChiGjej3B3-7470</strain>
    </source>
</reference>
<evidence type="ECO:0000256" key="4">
    <source>
        <dbReference type="ARBA" id="ARBA00023136"/>
    </source>
</evidence>
<feature type="transmembrane region" description="Helical" evidence="5">
    <location>
        <begin position="243"/>
        <end position="261"/>
    </location>
</feature>
<feature type="transmembrane region" description="Helical" evidence="5">
    <location>
        <begin position="145"/>
        <end position="167"/>
    </location>
</feature>
<dbReference type="Proteomes" id="UP000712713">
    <property type="component" value="Unassembled WGS sequence"/>
</dbReference>
<evidence type="ECO:0000313" key="8">
    <source>
        <dbReference type="Proteomes" id="UP000712713"/>
    </source>
</evidence>
<protein>
    <submittedName>
        <fullName evidence="7">MFS transporter</fullName>
    </submittedName>
</protein>
<feature type="domain" description="Major facilitator superfamily (MFS) profile" evidence="6">
    <location>
        <begin position="21"/>
        <end position="475"/>
    </location>
</feature>
<gene>
    <name evidence="7" type="ORF">K8V15_03830</name>
</gene>
<dbReference type="PROSITE" id="PS50850">
    <property type="entry name" value="MFS"/>
    <property type="match status" value="1"/>
</dbReference>
<evidence type="ECO:0000259" key="6">
    <source>
        <dbReference type="PROSITE" id="PS50850"/>
    </source>
</evidence>
<evidence type="ECO:0000256" key="1">
    <source>
        <dbReference type="ARBA" id="ARBA00004651"/>
    </source>
</evidence>
<feature type="transmembrane region" description="Helical" evidence="5">
    <location>
        <begin position="179"/>
        <end position="199"/>
    </location>
</feature>
<proteinExistence type="predicted"/>
<dbReference type="GO" id="GO:0005886">
    <property type="term" value="C:plasma membrane"/>
    <property type="evidence" value="ECO:0007669"/>
    <property type="project" value="UniProtKB-SubCell"/>
</dbReference>
<feature type="transmembrane region" description="Helical" evidence="5">
    <location>
        <begin position="349"/>
        <end position="370"/>
    </location>
</feature>
<dbReference type="InterPro" id="IPR020846">
    <property type="entry name" value="MFS_dom"/>
</dbReference>
<feature type="transmembrane region" description="Helical" evidence="5">
    <location>
        <begin position="21"/>
        <end position="39"/>
    </location>
</feature>
<dbReference type="Pfam" id="PF07690">
    <property type="entry name" value="MFS_1"/>
    <property type="match status" value="1"/>
</dbReference>
<keyword evidence="2 5" id="KW-0812">Transmembrane</keyword>
<dbReference type="PRINTS" id="PR01036">
    <property type="entry name" value="TCRTETB"/>
</dbReference>
<feature type="transmembrane region" description="Helical" evidence="5">
    <location>
        <begin position="376"/>
        <end position="395"/>
    </location>
</feature>
<feature type="transmembrane region" description="Helical" evidence="5">
    <location>
        <begin position="317"/>
        <end position="337"/>
    </location>
</feature>